<protein>
    <submittedName>
        <fullName evidence="1">Uncharacterized protein</fullName>
    </submittedName>
</protein>
<proteinExistence type="predicted"/>
<reference evidence="1" key="1">
    <citation type="submission" date="2014-09" db="EMBL/GenBank/DDBJ databases">
        <authorList>
            <person name="Magalhaes I.L.F."/>
            <person name="Oliveira U."/>
            <person name="Santos F.R."/>
            <person name="Vidigal T.H.D.A."/>
            <person name="Brescovit A.D."/>
            <person name="Santos A.J."/>
        </authorList>
    </citation>
    <scope>NUCLEOTIDE SEQUENCE</scope>
    <source>
        <tissue evidence="1">Shoot tissue taken approximately 20 cm above the soil surface</tissue>
    </source>
</reference>
<name>A0A0A9FKU3_ARUDO</name>
<organism evidence="1">
    <name type="scientific">Arundo donax</name>
    <name type="common">Giant reed</name>
    <name type="synonym">Donax arundinaceus</name>
    <dbReference type="NCBI Taxonomy" id="35708"/>
    <lineage>
        <taxon>Eukaryota</taxon>
        <taxon>Viridiplantae</taxon>
        <taxon>Streptophyta</taxon>
        <taxon>Embryophyta</taxon>
        <taxon>Tracheophyta</taxon>
        <taxon>Spermatophyta</taxon>
        <taxon>Magnoliopsida</taxon>
        <taxon>Liliopsida</taxon>
        <taxon>Poales</taxon>
        <taxon>Poaceae</taxon>
        <taxon>PACMAD clade</taxon>
        <taxon>Arundinoideae</taxon>
        <taxon>Arundineae</taxon>
        <taxon>Arundo</taxon>
    </lineage>
</organism>
<accession>A0A0A9FKU3</accession>
<sequence>MFQISAFTNIQLPFVGNFSKEIKIQHAIINLHGRAWQRLKSFRLLVWFMRATETCSFAHACLYLLDRKRVNKNSNIQKLSCRVQKKAASFKRKEGRL</sequence>
<dbReference type="AlphaFoldDB" id="A0A0A9FKU3"/>
<evidence type="ECO:0000313" key="1">
    <source>
        <dbReference type="EMBL" id="JAE10751.1"/>
    </source>
</evidence>
<dbReference type="EMBL" id="GBRH01187145">
    <property type="protein sequence ID" value="JAE10751.1"/>
    <property type="molecule type" value="Transcribed_RNA"/>
</dbReference>
<reference evidence="1" key="2">
    <citation type="journal article" date="2015" name="Data Brief">
        <title>Shoot transcriptome of the giant reed, Arundo donax.</title>
        <authorList>
            <person name="Barrero R.A."/>
            <person name="Guerrero F.D."/>
            <person name="Moolhuijzen P."/>
            <person name="Goolsby J.A."/>
            <person name="Tidwell J."/>
            <person name="Bellgard S.E."/>
            <person name="Bellgard M.I."/>
        </authorList>
    </citation>
    <scope>NUCLEOTIDE SEQUENCE</scope>
    <source>
        <tissue evidence="1">Shoot tissue taken approximately 20 cm above the soil surface</tissue>
    </source>
</reference>